<dbReference type="InterPro" id="IPR003593">
    <property type="entry name" value="AAA+_ATPase"/>
</dbReference>
<dbReference type="SMART" id="SM00382">
    <property type="entry name" value="AAA"/>
    <property type="match status" value="1"/>
</dbReference>
<proteinExistence type="predicted"/>
<organism evidence="2">
    <name type="scientific">marine sediment metagenome</name>
    <dbReference type="NCBI Taxonomy" id="412755"/>
    <lineage>
        <taxon>unclassified sequences</taxon>
        <taxon>metagenomes</taxon>
        <taxon>ecological metagenomes</taxon>
    </lineage>
</organism>
<dbReference type="AlphaFoldDB" id="A0A0F9HDV6"/>
<gene>
    <name evidence="2" type="ORF">LCGC14_2076560</name>
</gene>
<dbReference type="Gene3D" id="3.40.50.300">
    <property type="entry name" value="P-loop containing nucleotide triphosphate hydrolases"/>
    <property type="match status" value="1"/>
</dbReference>
<evidence type="ECO:0000313" key="2">
    <source>
        <dbReference type="EMBL" id="KKL73272.1"/>
    </source>
</evidence>
<sequence length="205" mass="22655">MKKGAPQPRGFHFMLYGPPGVGKTTLASQMPKPVAILDLDKGSGWLYAELDGVDVYTLDPEEDPAKEIRAFLTAATKGQGNPGAYRSIAIDTVSSMRGQHLAHLAGGSLFYERGDYGVVTNWLKQVLFMTQFASQMIMWLSHMKEIEDGPRLVIRPAGLSDNGLQSCVEMLDSIIYMGKTAGKEGETLDFLLLRKWTHKEGELEF</sequence>
<dbReference type="EMBL" id="LAZR01025013">
    <property type="protein sequence ID" value="KKL73272.1"/>
    <property type="molecule type" value="Genomic_DNA"/>
</dbReference>
<name>A0A0F9HDV6_9ZZZZ</name>
<dbReference type="InterPro" id="IPR027417">
    <property type="entry name" value="P-loop_NTPase"/>
</dbReference>
<feature type="domain" description="AAA+ ATPase" evidence="1">
    <location>
        <begin position="9"/>
        <end position="150"/>
    </location>
</feature>
<dbReference type="Pfam" id="PF13479">
    <property type="entry name" value="AAA_24"/>
    <property type="match status" value="1"/>
</dbReference>
<reference evidence="2" key="1">
    <citation type="journal article" date="2015" name="Nature">
        <title>Complex archaea that bridge the gap between prokaryotes and eukaryotes.</title>
        <authorList>
            <person name="Spang A."/>
            <person name="Saw J.H."/>
            <person name="Jorgensen S.L."/>
            <person name="Zaremba-Niedzwiedzka K."/>
            <person name="Martijn J."/>
            <person name="Lind A.E."/>
            <person name="van Eijk R."/>
            <person name="Schleper C."/>
            <person name="Guy L."/>
            <person name="Ettema T.J."/>
        </authorList>
    </citation>
    <scope>NUCLEOTIDE SEQUENCE</scope>
</reference>
<accession>A0A0F9HDV6</accession>
<comment type="caution">
    <text evidence="2">The sequence shown here is derived from an EMBL/GenBank/DDBJ whole genome shotgun (WGS) entry which is preliminary data.</text>
</comment>
<protein>
    <recommendedName>
        <fullName evidence="1">AAA+ ATPase domain-containing protein</fullName>
    </recommendedName>
</protein>
<dbReference type="SUPFAM" id="SSF52540">
    <property type="entry name" value="P-loop containing nucleoside triphosphate hydrolases"/>
    <property type="match status" value="1"/>
</dbReference>
<evidence type="ECO:0000259" key="1">
    <source>
        <dbReference type="SMART" id="SM00382"/>
    </source>
</evidence>